<keyword evidence="3" id="KW-0175">Coiled coil</keyword>
<feature type="signal peptide" evidence="4">
    <location>
        <begin position="1"/>
        <end position="15"/>
    </location>
</feature>
<proteinExistence type="inferred from homology"/>
<dbReference type="Pfam" id="PF03938">
    <property type="entry name" value="OmpH"/>
    <property type="match status" value="1"/>
</dbReference>
<dbReference type="Gene3D" id="3.30.910.20">
    <property type="entry name" value="Skp domain"/>
    <property type="match status" value="1"/>
</dbReference>
<keyword evidence="2 4" id="KW-0732">Signal</keyword>
<dbReference type="PANTHER" id="PTHR35089">
    <property type="entry name" value="CHAPERONE PROTEIN SKP"/>
    <property type="match status" value="1"/>
</dbReference>
<name>A0A101HG65_9BACT</name>
<feature type="coiled-coil region" evidence="3">
    <location>
        <begin position="71"/>
        <end position="109"/>
    </location>
</feature>
<dbReference type="PANTHER" id="PTHR35089:SF1">
    <property type="entry name" value="CHAPERONE PROTEIN SKP"/>
    <property type="match status" value="1"/>
</dbReference>
<accession>A0A101HG65</accession>
<dbReference type="GO" id="GO:0005829">
    <property type="term" value="C:cytosol"/>
    <property type="evidence" value="ECO:0007669"/>
    <property type="project" value="TreeGrafter"/>
</dbReference>
<evidence type="ECO:0000256" key="3">
    <source>
        <dbReference type="SAM" id="Coils"/>
    </source>
</evidence>
<dbReference type="SMART" id="SM00935">
    <property type="entry name" value="OmpH"/>
    <property type="match status" value="1"/>
</dbReference>
<feature type="chain" id="PRO_5012972315" description="OmpH family outer membrane protein" evidence="4">
    <location>
        <begin position="16"/>
        <end position="165"/>
    </location>
</feature>
<dbReference type="EMBL" id="LGGN01000282">
    <property type="protein sequence ID" value="KUK76233.1"/>
    <property type="molecule type" value="Genomic_DNA"/>
</dbReference>
<organism evidence="5 6">
    <name type="scientific">Proteiniphilum acetatigenes</name>
    <dbReference type="NCBI Taxonomy" id="294710"/>
    <lineage>
        <taxon>Bacteria</taxon>
        <taxon>Pseudomonadati</taxon>
        <taxon>Bacteroidota</taxon>
        <taxon>Bacteroidia</taxon>
        <taxon>Bacteroidales</taxon>
        <taxon>Dysgonomonadaceae</taxon>
        <taxon>Proteiniphilum</taxon>
    </lineage>
</organism>
<reference evidence="6" key="1">
    <citation type="journal article" date="2015" name="MBio">
        <title>Genome-Resolved Metagenomic Analysis Reveals Roles for Candidate Phyla and Other Microbial Community Members in Biogeochemical Transformations in Oil Reservoirs.</title>
        <authorList>
            <person name="Hu P."/>
            <person name="Tom L."/>
            <person name="Singh A."/>
            <person name="Thomas B.C."/>
            <person name="Baker B.J."/>
            <person name="Piceno Y.M."/>
            <person name="Andersen G.L."/>
            <person name="Banfield J.F."/>
        </authorList>
    </citation>
    <scope>NUCLEOTIDE SEQUENCE [LARGE SCALE GENOMIC DNA]</scope>
</reference>
<sequence length="165" mass="18560">LLICMIALAPLAAVAQEVKIAYLNAQEIFSAMPEISKIEDQLNTKQEEISKNGQALVDEFNKKAEEFDKNKATSETVLKDQQRQLAQIQERYQVYLQNSQQEMQQLQQQLLEPVNRKIADAIKAVGDENGYTFVFDVSTMQSPIVYVSPTAVNITPLVKSKLGIQ</sequence>
<evidence type="ECO:0008006" key="7">
    <source>
        <dbReference type="Google" id="ProtNLM"/>
    </source>
</evidence>
<evidence type="ECO:0000313" key="5">
    <source>
        <dbReference type="EMBL" id="KUK76233.1"/>
    </source>
</evidence>
<evidence type="ECO:0000256" key="4">
    <source>
        <dbReference type="SAM" id="SignalP"/>
    </source>
</evidence>
<evidence type="ECO:0000256" key="2">
    <source>
        <dbReference type="ARBA" id="ARBA00022729"/>
    </source>
</evidence>
<dbReference type="AlphaFoldDB" id="A0A101HG65"/>
<evidence type="ECO:0000256" key="1">
    <source>
        <dbReference type="ARBA" id="ARBA00009091"/>
    </source>
</evidence>
<dbReference type="Proteomes" id="UP000053860">
    <property type="component" value="Unassembled WGS sequence"/>
</dbReference>
<dbReference type="InterPro" id="IPR024930">
    <property type="entry name" value="Skp_dom_sf"/>
</dbReference>
<dbReference type="SUPFAM" id="SSF111384">
    <property type="entry name" value="OmpH-like"/>
    <property type="match status" value="1"/>
</dbReference>
<dbReference type="InterPro" id="IPR005632">
    <property type="entry name" value="Chaperone_Skp"/>
</dbReference>
<protein>
    <recommendedName>
        <fullName evidence="7">OmpH family outer membrane protein</fullName>
    </recommendedName>
</protein>
<comment type="similarity">
    <text evidence="1">Belongs to the Skp family.</text>
</comment>
<dbReference type="GO" id="GO:0051082">
    <property type="term" value="F:unfolded protein binding"/>
    <property type="evidence" value="ECO:0007669"/>
    <property type="project" value="InterPro"/>
</dbReference>
<dbReference type="GO" id="GO:0050821">
    <property type="term" value="P:protein stabilization"/>
    <property type="evidence" value="ECO:0007669"/>
    <property type="project" value="TreeGrafter"/>
</dbReference>
<gene>
    <name evidence="5" type="ORF">XD92_1295</name>
</gene>
<feature type="non-terminal residue" evidence="5">
    <location>
        <position position="1"/>
    </location>
</feature>
<comment type="caution">
    <text evidence="5">The sequence shown here is derived from an EMBL/GenBank/DDBJ whole genome shotgun (WGS) entry which is preliminary data.</text>
</comment>
<evidence type="ECO:0000313" key="6">
    <source>
        <dbReference type="Proteomes" id="UP000053860"/>
    </source>
</evidence>